<dbReference type="AlphaFoldDB" id="A0A1L0B3E0"/>
<evidence type="ECO:0000256" key="5">
    <source>
        <dbReference type="ARBA" id="ARBA00039514"/>
    </source>
</evidence>
<dbReference type="EMBL" id="FQNF01000069">
    <property type="protein sequence ID" value="SGZ40898.1"/>
    <property type="molecule type" value="Genomic_DNA"/>
</dbReference>
<reference evidence="8" key="1">
    <citation type="submission" date="2016-11" db="EMBL/GenBank/DDBJ databases">
        <authorList>
            <person name="Guldener U."/>
        </authorList>
    </citation>
    <scope>NUCLEOTIDE SEQUENCE [LARGE SCALE GENOMIC DNA]</scope>
</reference>
<dbReference type="Proteomes" id="UP000183365">
    <property type="component" value="Unassembled WGS sequence"/>
</dbReference>
<dbReference type="InterPro" id="IPR050505">
    <property type="entry name" value="WDR55/POC1"/>
</dbReference>
<evidence type="ECO:0000256" key="3">
    <source>
        <dbReference type="ARBA" id="ARBA00022737"/>
    </source>
</evidence>
<dbReference type="OrthoDB" id="2288928at2759"/>
<name>A0A1L0B3E0_9ASCO</name>
<dbReference type="PANTHER" id="PTHR44019:SF20">
    <property type="entry name" value="WD REPEAT-CONTAINING PROTEIN 55"/>
    <property type="match status" value="1"/>
</dbReference>
<protein>
    <recommendedName>
        <fullName evidence="4">WD repeat-containing protein JIP5</fullName>
    </recommendedName>
    <alternativeName>
        <fullName evidence="5">WD repeat-containing protein jip5</fullName>
    </alternativeName>
</protein>
<evidence type="ECO:0000313" key="8">
    <source>
        <dbReference type="Proteomes" id="UP000183365"/>
    </source>
</evidence>
<keyword evidence="8" id="KW-1185">Reference proteome</keyword>
<dbReference type="Gene3D" id="2.130.10.10">
    <property type="entry name" value="YVTN repeat-like/Quinoprotein amine dehydrogenase"/>
    <property type="match status" value="1"/>
</dbReference>
<keyword evidence="2" id="KW-0853">WD repeat</keyword>
<accession>A0A1L0B3E0</accession>
<evidence type="ECO:0000256" key="4">
    <source>
        <dbReference type="ARBA" id="ARBA00039238"/>
    </source>
</evidence>
<comment type="similarity">
    <text evidence="1">Belongs to the WD repeat WDR55 family.</text>
</comment>
<evidence type="ECO:0000256" key="1">
    <source>
        <dbReference type="ARBA" id="ARBA00007625"/>
    </source>
</evidence>
<feature type="region of interest" description="Disordered" evidence="6">
    <location>
        <begin position="375"/>
        <end position="478"/>
    </location>
</feature>
<evidence type="ECO:0000313" key="7">
    <source>
        <dbReference type="EMBL" id="SGZ40898.1"/>
    </source>
</evidence>
<evidence type="ECO:0000256" key="6">
    <source>
        <dbReference type="SAM" id="MobiDB-lite"/>
    </source>
</evidence>
<dbReference type="SUPFAM" id="SSF50978">
    <property type="entry name" value="WD40 repeat-like"/>
    <property type="match status" value="2"/>
</dbReference>
<dbReference type="PANTHER" id="PTHR44019">
    <property type="entry name" value="WD REPEAT-CONTAINING PROTEIN 55"/>
    <property type="match status" value="1"/>
</dbReference>
<feature type="compositionally biased region" description="Acidic residues" evidence="6">
    <location>
        <begin position="375"/>
        <end position="391"/>
    </location>
</feature>
<gene>
    <name evidence="7" type="ORF">HGUI_03098</name>
</gene>
<sequence length="478" mass="55375">MDSQLLNITLDCENAIFTMAMHPAKNQMLIGFSTGHVCCIDYNIMENNKIKMVFTKIGKEFRYTLFNENDDEIEADDMSKYVNLLWKTKRHEKSCRNVIYLNEKTAVSVGSDNYMKLFKCENGKILDKYYFEDLDKLQVKPNCLFTFNEYILMGTEEKGIVKVMKYDSQYKLEMFNELVGLHNGDSINKIEALSKNNYKKVIKKTGKSKVQDEFITEGLSIHKFISVGQTTVQIWDCRWKDITKVQSSEDQEDELLSLCFLNDDENDSTLFCGQGQGVLTFWQYGMNEYNDQIGRIKISKNEGIESLIPTMLNNNRIWCGCTDGFVYLLDGKVKRIVKKIHHEKYEDVSLLDIDYEYRLVSGSMNTIKVWSIDQDEEEQDMSDASLEDDSSNDSQSSSDDESDIVSGDEEDEPNSDDEAIASFKKSMEEKPQNIQVQEIKISNKDLKKISKKQQKKKQQELKRKQESLKHGIRKFEGL</sequence>
<organism evidence="7 8">
    <name type="scientific">Hanseniaspora guilliermondii</name>
    <dbReference type="NCBI Taxonomy" id="56406"/>
    <lineage>
        <taxon>Eukaryota</taxon>
        <taxon>Fungi</taxon>
        <taxon>Dikarya</taxon>
        <taxon>Ascomycota</taxon>
        <taxon>Saccharomycotina</taxon>
        <taxon>Saccharomycetes</taxon>
        <taxon>Saccharomycodales</taxon>
        <taxon>Saccharomycodaceae</taxon>
        <taxon>Hanseniaspora</taxon>
    </lineage>
</organism>
<proteinExistence type="inferred from homology"/>
<feature type="compositionally biased region" description="Basic and acidic residues" evidence="6">
    <location>
        <begin position="457"/>
        <end position="478"/>
    </location>
</feature>
<keyword evidence="3" id="KW-0677">Repeat</keyword>
<dbReference type="VEuPathDB" id="FungiDB:HGUI_03098"/>
<dbReference type="InterPro" id="IPR036322">
    <property type="entry name" value="WD40_repeat_dom_sf"/>
</dbReference>
<evidence type="ECO:0000256" key="2">
    <source>
        <dbReference type="ARBA" id="ARBA00022574"/>
    </source>
</evidence>
<dbReference type="InterPro" id="IPR015943">
    <property type="entry name" value="WD40/YVTN_repeat-like_dom_sf"/>
</dbReference>
<feature type="compositionally biased region" description="Acidic residues" evidence="6">
    <location>
        <begin position="398"/>
        <end position="419"/>
    </location>
</feature>